<dbReference type="PANTHER" id="PTHR46851">
    <property type="entry name" value="OS01G0884500 PROTEIN"/>
    <property type="match status" value="1"/>
</dbReference>
<feature type="region of interest" description="Disordered" evidence="4">
    <location>
        <begin position="173"/>
        <end position="224"/>
    </location>
</feature>
<dbReference type="GO" id="GO:0003677">
    <property type="term" value="F:DNA binding"/>
    <property type="evidence" value="ECO:0007669"/>
    <property type="project" value="InterPro"/>
</dbReference>
<dbReference type="EMBL" id="BKCP01003447">
    <property type="protein sequence ID" value="GER29238.1"/>
    <property type="molecule type" value="Genomic_DNA"/>
</dbReference>
<evidence type="ECO:0000259" key="5">
    <source>
        <dbReference type="PROSITE" id="PS51360"/>
    </source>
</evidence>
<dbReference type="SUPFAM" id="SSF57903">
    <property type="entry name" value="FYVE/PHD zinc finger"/>
    <property type="match status" value="1"/>
</dbReference>
<dbReference type="SUPFAM" id="SSF47592">
    <property type="entry name" value="SWIB/MDM2 domain"/>
    <property type="match status" value="1"/>
</dbReference>
<dbReference type="Gene3D" id="3.30.40.10">
    <property type="entry name" value="Zinc/RING finger domain, C3HC4 (zinc finger)"/>
    <property type="match status" value="1"/>
</dbReference>
<dbReference type="AlphaFoldDB" id="A0A5A7P9S9"/>
<evidence type="ECO:0000256" key="3">
    <source>
        <dbReference type="ARBA" id="ARBA00022833"/>
    </source>
</evidence>
<dbReference type="PROSITE" id="PS51925">
    <property type="entry name" value="SWIB_MDM2"/>
    <property type="match status" value="1"/>
</dbReference>
<protein>
    <submittedName>
        <fullName evidence="7">Zinc finger CCCH domain-containing protein</fullName>
    </submittedName>
</protein>
<feature type="compositionally biased region" description="Basic and acidic residues" evidence="4">
    <location>
        <begin position="562"/>
        <end position="575"/>
    </location>
</feature>
<dbReference type="Gene3D" id="1.10.245.10">
    <property type="entry name" value="SWIB/MDM2 domain"/>
    <property type="match status" value="1"/>
</dbReference>
<dbReference type="CDD" id="cd10567">
    <property type="entry name" value="SWIB-MDM2_like"/>
    <property type="match status" value="1"/>
</dbReference>
<dbReference type="Pfam" id="PF22908">
    <property type="entry name" value="PHD_NSD"/>
    <property type="match status" value="1"/>
</dbReference>
<dbReference type="InterPro" id="IPR055198">
    <property type="entry name" value="NSD_PHD"/>
</dbReference>
<dbReference type="InterPro" id="IPR004343">
    <property type="entry name" value="Plus-3_dom"/>
</dbReference>
<feature type="compositionally biased region" description="Acidic residues" evidence="4">
    <location>
        <begin position="181"/>
        <end position="197"/>
    </location>
</feature>
<dbReference type="InterPro" id="IPR011011">
    <property type="entry name" value="Znf_FYVE_PHD"/>
</dbReference>
<dbReference type="InterPro" id="IPR001965">
    <property type="entry name" value="Znf_PHD"/>
</dbReference>
<dbReference type="Gene3D" id="3.90.70.200">
    <property type="entry name" value="Plus-3 domain"/>
    <property type="match status" value="1"/>
</dbReference>
<name>A0A5A7P9S9_STRAF</name>
<evidence type="ECO:0000256" key="2">
    <source>
        <dbReference type="ARBA" id="ARBA00022771"/>
    </source>
</evidence>
<feature type="domain" description="DM2" evidence="6">
    <location>
        <begin position="228"/>
        <end position="311"/>
    </location>
</feature>
<dbReference type="SMART" id="SM00719">
    <property type="entry name" value="Plus3"/>
    <property type="match status" value="1"/>
</dbReference>
<reference evidence="8" key="1">
    <citation type="journal article" date="2019" name="Curr. Biol.">
        <title>Genome Sequence of Striga asiatica Provides Insight into the Evolution of Plant Parasitism.</title>
        <authorList>
            <person name="Yoshida S."/>
            <person name="Kim S."/>
            <person name="Wafula E.K."/>
            <person name="Tanskanen J."/>
            <person name="Kim Y.M."/>
            <person name="Honaas L."/>
            <person name="Yang Z."/>
            <person name="Spallek T."/>
            <person name="Conn C.E."/>
            <person name="Ichihashi Y."/>
            <person name="Cheong K."/>
            <person name="Cui S."/>
            <person name="Der J.P."/>
            <person name="Gundlach H."/>
            <person name="Jiao Y."/>
            <person name="Hori C."/>
            <person name="Ishida J.K."/>
            <person name="Kasahara H."/>
            <person name="Kiba T."/>
            <person name="Kim M.S."/>
            <person name="Koo N."/>
            <person name="Laohavisit A."/>
            <person name="Lee Y.H."/>
            <person name="Lumba S."/>
            <person name="McCourt P."/>
            <person name="Mortimer J.C."/>
            <person name="Mutuku J.M."/>
            <person name="Nomura T."/>
            <person name="Sasaki-Sekimoto Y."/>
            <person name="Seto Y."/>
            <person name="Wang Y."/>
            <person name="Wakatake T."/>
            <person name="Sakakibara H."/>
            <person name="Demura T."/>
            <person name="Yamaguchi S."/>
            <person name="Yoneyama K."/>
            <person name="Manabe R.I."/>
            <person name="Nelson D.C."/>
            <person name="Schulman A.H."/>
            <person name="Timko M.P."/>
            <person name="dePamphilis C.W."/>
            <person name="Choi D."/>
            <person name="Shirasu K."/>
        </authorList>
    </citation>
    <scope>NUCLEOTIDE SEQUENCE [LARGE SCALE GENOMIC DNA]</scope>
    <source>
        <strain evidence="8">cv. UVA1</strain>
    </source>
</reference>
<proteinExistence type="predicted"/>
<dbReference type="SMART" id="SM00249">
    <property type="entry name" value="PHD"/>
    <property type="match status" value="2"/>
</dbReference>
<keyword evidence="8" id="KW-1185">Reference proteome</keyword>
<dbReference type="PANTHER" id="PTHR46851:SF11">
    <property type="entry name" value="GYF DOMAIN-CONTAINING PROTEIN"/>
    <property type="match status" value="1"/>
</dbReference>
<sequence>MTGRGEKEKEINKDEESEDWCFVCKEGGDVRICDYKDCLKSYHPGCVNEDVSFLESEKDWDCAWHNCFNCGCGKSSYLYCYTCPNAVCRKCLPAGHILSIKGKYGFCKRCLKLALLIEEKKDCNSDGEMVDFTDRNTIEGLHMEYYDIIKGKEGFELEDIYAAKEQAKTKKSYQPNYDVQSDVEEDDYEEEEEEEEHVSDYDENKKRKTRKRSNGQKFGKQRPIKSDKKEFIGWASRPLVEFLNSIGKSTTEKLSQHEVTSIVKEYAKENKLINPGRKKSIKCDTLLHNLFRKKTIGRYRIHDLLWGHFAENQEESDEDEFGYDSECSNGDTQNACKRQRKVDLEKNSRDKKEEINVPQSRFASIVVENIKLVYLRRGVLKEMLKEPESFEEKVTGCFVRVKSDPHDYRSRLSHQLIQVKGVKALPTEENNAEAILLLSAMPGEIHIRFLSDEDFSEEECEELRSKILAGEIERPTVEYLQQKVNAIHKDVTNHESPIVYVHKQDISTLFEYLDRRKILQSPAEQSRLLENVPTVMRDAYEPDDCDVKNDEQGSQDTSSEEATQHDCASRSGKKLLDKQAKGKGQYCLNNPVIDVDSDSGDKDG</sequence>
<keyword evidence="3" id="KW-0862">Zinc</keyword>
<accession>A0A5A7P9S9</accession>
<dbReference type="GO" id="GO:0008270">
    <property type="term" value="F:zinc ion binding"/>
    <property type="evidence" value="ECO:0007669"/>
    <property type="project" value="UniProtKB-KW"/>
</dbReference>
<keyword evidence="1" id="KW-0479">Metal-binding</keyword>
<dbReference type="InterPro" id="IPR003121">
    <property type="entry name" value="SWIB_MDM2_domain"/>
</dbReference>
<dbReference type="CDD" id="cd15568">
    <property type="entry name" value="PHD5_NSD"/>
    <property type="match status" value="1"/>
</dbReference>
<organism evidence="7 8">
    <name type="scientific">Striga asiatica</name>
    <name type="common">Asiatic witchweed</name>
    <name type="synonym">Buchnera asiatica</name>
    <dbReference type="NCBI Taxonomy" id="4170"/>
    <lineage>
        <taxon>Eukaryota</taxon>
        <taxon>Viridiplantae</taxon>
        <taxon>Streptophyta</taxon>
        <taxon>Embryophyta</taxon>
        <taxon>Tracheophyta</taxon>
        <taxon>Spermatophyta</taxon>
        <taxon>Magnoliopsida</taxon>
        <taxon>eudicotyledons</taxon>
        <taxon>Gunneridae</taxon>
        <taxon>Pentapetalae</taxon>
        <taxon>asterids</taxon>
        <taxon>lamiids</taxon>
        <taxon>Lamiales</taxon>
        <taxon>Orobanchaceae</taxon>
        <taxon>Buchnereae</taxon>
        <taxon>Striga</taxon>
    </lineage>
</organism>
<feature type="compositionally biased region" description="Basic residues" evidence="4">
    <location>
        <begin position="206"/>
        <end position="223"/>
    </location>
</feature>
<comment type="caution">
    <text evidence="7">The sequence shown here is derived from an EMBL/GenBank/DDBJ whole genome shotgun (WGS) entry which is preliminary data.</text>
</comment>
<feature type="region of interest" description="Disordered" evidence="4">
    <location>
        <begin position="540"/>
        <end position="575"/>
    </location>
</feature>
<dbReference type="InterPro" id="IPR013083">
    <property type="entry name" value="Znf_RING/FYVE/PHD"/>
</dbReference>
<dbReference type="Pfam" id="PF03126">
    <property type="entry name" value="Plus-3"/>
    <property type="match status" value="1"/>
</dbReference>
<evidence type="ECO:0000256" key="1">
    <source>
        <dbReference type="ARBA" id="ARBA00022723"/>
    </source>
</evidence>
<dbReference type="Proteomes" id="UP000325081">
    <property type="component" value="Unassembled WGS sequence"/>
</dbReference>
<evidence type="ECO:0000256" key="4">
    <source>
        <dbReference type="SAM" id="MobiDB-lite"/>
    </source>
</evidence>
<dbReference type="InterPro" id="IPR045894">
    <property type="entry name" value="At5g08430-like"/>
</dbReference>
<gene>
    <name evidence="7" type="ORF">STAS_05081</name>
</gene>
<dbReference type="InterPro" id="IPR036128">
    <property type="entry name" value="Plus3-like_sf"/>
</dbReference>
<dbReference type="Pfam" id="PF02201">
    <property type="entry name" value="SWIB"/>
    <property type="match status" value="1"/>
</dbReference>
<evidence type="ECO:0000313" key="7">
    <source>
        <dbReference type="EMBL" id="GER29238.1"/>
    </source>
</evidence>
<dbReference type="PROSITE" id="PS51360">
    <property type="entry name" value="PLUS3"/>
    <property type="match status" value="1"/>
</dbReference>
<evidence type="ECO:0000259" key="6">
    <source>
        <dbReference type="PROSITE" id="PS51925"/>
    </source>
</evidence>
<feature type="domain" description="Plus3" evidence="5">
    <location>
        <begin position="364"/>
        <end position="492"/>
    </location>
</feature>
<dbReference type="OrthoDB" id="1870062at2759"/>
<dbReference type="InterPro" id="IPR036885">
    <property type="entry name" value="SWIB_MDM2_dom_sf"/>
</dbReference>
<feature type="compositionally biased region" description="Polar residues" evidence="4">
    <location>
        <begin position="552"/>
        <end position="561"/>
    </location>
</feature>
<keyword evidence="2" id="KW-0863">Zinc-finger</keyword>
<dbReference type="SUPFAM" id="SSF159042">
    <property type="entry name" value="Plus3-like"/>
    <property type="match status" value="1"/>
</dbReference>
<evidence type="ECO:0000313" key="8">
    <source>
        <dbReference type="Proteomes" id="UP000325081"/>
    </source>
</evidence>